<keyword evidence="1" id="KW-0472">Membrane</keyword>
<feature type="non-terminal residue" evidence="2">
    <location>
        <position position="1"/>
    </location>
</feature>
<evidence type="ECO:0000256" key="1">
    <source>
        <dbReference type="SAM" id="Phobius"/>
    </source>
</evidence>
<protein>
    <submittedName>
        <fullName evidence="2">37687_t:CDS:1</fullName>
    </submittedName>
</protein>
<accession>A0ABN7X6N9</accession>
<dbReference type="Proteomes" id="UP000789901">
    <property type="component" value="Unassembled WGS sequence"/>
</dbReference>
<proteinExistence type="predicted"/>
<comment type="caution">
    <text evidence="2">The sequence shown here is derived from an EMBL/GenBank/DDBJ whole genome shotgun (WGS) entry which is preliminary data.</text>
</comment>
<sequence>YCVTSITLLVLCYDVVITSAIGLLVPLFYWCYHYWCSFANATVTIIIIS</sequence>
<keyword evidence="1" id="KW-1133">Transmembrane helix</keyword>
<organism evidence="2 3">
    <name type="scientific">Gigaspora margarita</name>
    <dbReference type="NCBI Taxonomy" id="4874"/>
    <lineage>
        <taxon>Eukaryota</taxon>
        <taxon>Fungi</taxon>
        <taxon>Fungi incertae sedis</taxon>
        <taxon>Mucoromycota</taxon>
        <taxon>Glomeromycotina</taxon>
        <taxon>Glomeromycetes</taxon>
        <taxon>Diversisporales</taxon>
        <taxon>Gigasporaceae</taxon>
        <taxon>Gigaspora</taxon>
    </lineage>
</organism>
<keyword evidence="1" id="KW-0812">Transmembrane</keyword>
<reference evidence="2 3" key="1">
    <citation type="submission" date="2021-06" db="EMBL/GenBank/DDBJ databases">
        <authorList>
            <person name="Kallberg Y."/>
            <person name="Tangrot J."/>
            <person name="Rosling A."/>
        </authorList>
    </citation>
    <scope>NUCLEOTIDE SEQUENCE [LARGE SCALE GENOMIC DNA]</scope>
    <source>
        <strain evidence="2 3">120-4 pot B 10/14</strain>
    </source>
</reference>
<keyword evidence="3" id="KW-1185">Reference proteome</keyword>
<evidence type="ECO:0000313" key="3">
    <source>
        <dbReference type="Proteomes" id="UP000789901"/>
    </source>
</evidence>
<name>A0ABN7X6N9_GIGMA</name>
<evidence type="ECO:0000313" key="2">
    <source>
        <dbReference type="EMBL" id="CAG8849013.1"/>
    </source>
</evidence>
<feature type="non-terminal residue" evidence="2">
    <location>
        <position position="49"/>
    </location>
</feature>
<dbReference type="EMBL" id="CAJVQB010094418">
    <property type="protein sequence ID" value="CAG8849013.1"/>
    <property type="molecule type" value="Genomic_DNA"/>
</dbReference>
<gene>
    <name evidence="2" type="ORF">GMARGA_LOCUS39476</name>
</gene>
<feature type="transmembrane region" description="Helical" evidence="1">
    <location>
        <begin position="6"/>
        <end position="30"/>
    </location>
</feature>